<evidence type="ECO:0000259" key="2">
    <source>
        <dbReference type="Pfam" id="PF06221"/>
    </source>
</evidence>
<dbReference type="GO" id="GO:0180022">
    <property type="term" value="C:RQC-trigger complex"/>
    <property type="evidence" value="ECO:0007669"/>
    <property type="project" value="InterPro"/>
</dbReference>
<evidence type="ECO:0000313" key="3">
    <source>
        <dbReference type="EMBL" id="KIK58121.1"/>
    </source>
</evidence>
<feature type="region of interest" description="Disordered" evidence="1">
    <location>
        <begin position="264"/>
        <end position="302"/>
    </location>
</feature>
<proteinExistence type="predicted"/>
<protein>
    <recommendedName>
        <fullName evidence="2">TRIP4/RQT4 C2HC5-type zinc finger domain-containing protein</fullName>
    </recommendedName>
</protein>
<feature type="compositionally biased region" description="Polar residues" evidence="1">
    <location>
        <begin position="22"/>
        <end position="42"/>
    </location>
</feature>
<dbReference type="AlphaFoldDB" id="A0A0D0BS51"/>
<name>A0A0D0BS51_9AGAR</name>
<dbReference type="EMBL" id="KN834787">
    <property type="protein sequence ID" value="KIK58121.1"/>
    <property type="molecule type" value="Genomic_DNA"/>
</dbReference>
<evidence type="ECO:0000313" key="4">
    <source>
        <dbReference type="Proteomes" id="UP000053593"/>
    </source>
</evidence>
<accession>A0A0D0BS51</accession>
<dbReference type="Pfam" id="PF06221">
    <property type="entry name" value="zf-C2HC5"/>
    <property type="match status" value="1"/>
</dbReference>
<organism evidence="3 4">
    <name type="scientific">Collybiopsis luxurians FD-317 M1</name>
    <dbReference type="NCBI Taxonomy" id="944289"/>
    <lineage>
        <taxon>Eukaryota</taxon>
        <taxon>Fungi</taxon>
        <taxon>Dikarya</taxon>
        <taxon>Basidiomycota</taxon>
        <taxon>Agaricomycotina</taxon>
        <taxon>Agaricomycetes</taxon>
        <taxon>Agaricomycetidae</taxon>
        <taxon>Agaricales</taxon>
        <taxon>Marasmiineae</taxon>
        <taxon>Omphalotaceae</taxon>
        <taxon>Collybiopsis</taxon>
        <taxon>Collybiopsis luxurians</taxon>
    </lineage>
</organism>
<feature type="compositionally biased region" description="Polar residues" evidence="1">
    <location>
        <begin position="1"/>
        <end position="11"/>
    </location>
</feature>
<feature type="region of interest" description="Disordered" evidence="1">
    <location>
        <begin position="1"/>
        <end position="48"/>
    </location>
</feature>
<dbReference type="Proteomes" id="UP000053593">
    <property type="component" value="Unassembled WGS sequence"/>
</dbReference>
<feature type="compositionally biased region" description="Polar residues" evidence="1">
    <location>
        <begin position="169"/>
        <end position="180"/>
    </location>
</feature>
<feature type="region of interest" description="Disordered" evidence="1">
    <location>
        <begin position="151"/>
        <end position="233"/>
    </location>
</feature>
<evidence type="ECO:0000256" key="1">
    <source>
        <dbReference type="SAM" id="MobiDB-lite"/>
    </source>
</evidence>
<dbReference type="GO" id="GO:0072344">
    <property type="term" value="P:rescue of stalled ribosome"/>
    <property type="evidence" value="ECO:0007669"/>
    <property type="project" value="InterPro"/>
</dbReference>
<dbReference type="HOGENOM" id="CLU_059976_0_0_1"/>
<sequence length="302" mass="32546">MAYHTPWTQRHGSLPSDRIKPSNPNTSQSTPKGKGKISNSEQGLPKSREVRKLEGLLSALRGSQEPKKDPKGGCFCQAREHPLSPYTSICRTCGLILCTINQPNFACPHCLTSLIPGNLRESLISRLEIQLDEIIAKEVAERERAIEEAKRQAGAFPTLSGATPPLSMQKPSAPQPQTHKVISLGSNSKSKSKSKKVTISSYTTTPVTSRPASRSETEDEEEERGVVRIPPPPAEVNFAHSGNVDPARPWANLGDEENPVYIALSANEGGRGLEGKSKGAGGSANRKGHRNEKGKGKETSSS</sequence>
<reference evidence="3 4" key="1">
    <citation type="submission" date="2014-04" db="EMBL/GenBank/DDBJ databases">
        <title>Evolutionary Origins and Diversification of the Mycorrhizal Mutualists.</title>
        <authorList>
            <consortium name="DOE Joint Genome Institute"/>
            <consortium name="Mycorrhizal Genomics Consortium"/>
            <person name="Kohler A."/>
            <person name="Kuo A."/>
            <person name="Nagy L.G."/>
            <person name="Floudas D."/>
            <person name="Copeland A."/>
            <person name="Barry K.W."/>
            <person name="Cichocki N."/>
            <person name="Veneault-Fourrey C."/>
            <person name="LaButti K."/>
            <person name="Lindquist E.A."/>
            <person name="Lipzen A."/>
            <person name="Lundell T."/>
            <person name="Morin E."/>
            <person name="Murat C."/>
            <person name="Riley R."/>
            <person name="Ohm R."/>
            <person name="Sun H."/>
            <person name="Tunlid A."/>
            <person name="Henrissat B."/>
            <person name="Grigoriev I.V."/>
            <person name="Hibbett D.S."/>
            <person name="Martin F."/>
        </authorList>
    </citation>
    <scope>NUCLEOTIDE SEQUENCE [LARGE SCALE GENOMIC DNA]</scope>
    <source>
        <strain evidence="3 4">FD-317 M1</strain>
    </source>
</reference>
<dbReference type="InterPro" id="IPR009349">
    <property type="entry name" value="TRIP4/RQT4_C2HC5_Znf"/>
</dbReference>
<feature type="compositionally biased region" description="Basic and acidic residues" evidence="1">
    <location>
        <begin position="291"/>
        <end position="302"/>
    </location>
</feature>
<dbReference type="GO" id="GO:0008270">
    <property type="term" value="F:zinc ion binding"/>
    <property type="evidence" value="ECO:0007669"/>
    <property type="project" value="InterPro"/>
</dbReference>
<feature type="domain" description="TRIP4/RQT4 C2HC5-type zinc finger" evidence="2">
    <location>
        <begin position="73"/>
        <end position="124"/>
    </location>
</feature>
<dbReference type="OrthoDB" id="338816at2759"/>
<dbReference type="GO" id="GO:0005634">
    <property type="term" value="C:nucleus"/>
    <property type="evidence" value="ECO:0007669"/>
    <property type="project" value="InterPro"/>
</dbReference>
<gene>
    <name evidence="3" type="ORF">GYMLUDRAFT_45672</name>
</gene>
<keyword evidence="4" id="KW-1185">Reference proteome</keyword>